<sequence length="190" mass="20827">MKTKALAEGLNHFGFAQATLESRAEREGARGTQGPGIASRSLPRQKGLVWGTESPRAGASLWQVGAGGHKAATLWHKQTCHVLQFPCLKAVPVPDQDPLTDSSSALPSGHLLSQRHFLTSLCSSATVPTFCSHRSLKLDQQGHFHLLVTSKEYLLVLIFVDIWAALKLLIPFETLSSLVVHPLWEHYLSF</sequence>
<proteinExistence type="predicted"/>
<name>A0A834B846_9CHIR</name>
<accession>A0A834B846</accession>
<dbReference type="EMBL" id="JABVXQ010000002">
    <property type="protein sequence ID" value="KAF6125192.1"/>
    <property type="molecule type" value="Genomic_DNA"/>
</dbReference>
<evidence type="ECO:0000256" key="1">
    <source>
        <dbReference type="SAM" id="MobiDB-lite"/>
    </source>
</evidence>
<organism evidence="2 3">
    <name type="scientific">Phyllostomus discolor</name>
    <name type="common">pale spear-nosed bat</name>
    <dbReference type="NCBI Taxonomy" id="89673"/>
    <lineage>
        <taxon>Eukaryota</taxon>
        <taxon>Metazoa</taxon>
        <taxon>Chordata</taxon>
        <taxon>Craniata</taxon>
        <taxon>Vertebrata</taxon>
        <taxon>Euteleostomi</taxon>
        <taxon>Mammalia</taxon>
        <taxon>Eutheria</taxon>
        <taxon>Laurasiatheria</taxon>
        <taxon>Chiroptera</taxon>
        <taxon>Yangochiroptera</taxon>
        <taxon>Phyllostomidae</taxon>
        <taxon>Phyllostominae</taxon>
        <taxon>Phyllostomus</taxon>
    </lineage>
</organism>
<protein>
    <submittedName>
        <fullName evidence="2">Uncharacterized protein</fullName>
    </submittedName>
</protein>
<evidence type="ECO:0000313" key="3">
    <source>
        <dbReference type="Proteomes" id="UP000664940"/>
    </source>
</evidence>
<dbReference type="Proteomes" id="UP000664940">
    <property type="component" value="Unassembled WGS sequence"/>
</dbReference>
<gene>
    <name evidence="2" type="ORF">HJG60_009717</name>
</gene>
<evidence type="ECO:0000313" key="2">
    <source>
        <dbReference type="EMBL" id="KAF6125192.1"/>
    </source>
</evidence>
<comment type="caution">
    <text evidence="2">The sequence shown here is derived from an EMBL/GenBank/DDBJ whole genome shotgun (WGS) entry which is preliminary data.</text>
</comment>
<reference evidence="2 3" key="1">
    <citation type="journal article" date="2020" name="Nature">
        <title>Six reference-quality genomes reveal evolution of bat adaptations.</title>
        <authorList>
            <person name="Jebb D."/>
            <person name="Huang Z."/>
            <person name="Pippel M."/>
            <person name="Hughes G.M."/>
            <person name="Lavrichenko K."/>
            <person name="Devanna P."/>
            <person name="Winkler S."/>
            <person name="Jermiin L.S."/>
            <person name="Skirmuntt E.C."/>
            <person name="Katzourakis A."/>
            <person name="Burkitt-Gray L."/>
            <person name="Ray D.A."/>
            <person name="Sullivan K.A.M."/>
            <person name="Roscito J.G."/>
            <person name="Kirilenko B.M."/>
            <person name="Davalos L.M."/>
            <person name="Corthals A.P."/>
            <person name="Power M.L."/>
            <person name="Jones G."/>
            <person name="Ransome R.D."/>
            <person name="Dechmann D.K.N."/>
            <person name="Locatelli A.G."/>
            <person name="Puechmaille S.J."/>
            <person name="Fedrigo O."/>
            <person name="Jarvis E.D."/>
            <person name="Hiller M."/>
            <person name="Vernes S.C."/>
            <person name="Myers E.W."/>
            <person name="Teeling E.C."/>
        </authorList>
    </citation>
    <scope>NUCLEOTIDE SEQUENCE [LARGE SCALE GENOMIC DNA]</scope>
    <source>
        <strain evidence="2">Bat1K_MPI-CBG_1</strain>
    </source>
</reference>
<feature type="region of interest" description="Disordered" evidence="1">
    <location>
        <begin position="21"/>
        <end position="45"/>
    </location>
</feature>
<dbReference type="AlphaFoldDB" id="A0A834B846"/>